<comment type="caution">
    <text evidence="1">The sequence shown here is derived from an EMBL/GenBank/DDBJ whole genome shotgun (WGS) entry which is preliminary data.</text>
</comment>
<sequence length="141" mass="15503">RAHHRHNNQDHAKSPPQIPSGRSHGRQPSPSRDRRRNASHPYHQRGQSFQAGAGKYGHSACALCLGRSPHNIHKCESTTTWDGGKPYCYRNSNGKLVGPGGNPICYDWQRPNGCESTSSSCQIRFLRCFPGNSGLGVRVGT</sequence>
<accession>A0ACB8AV28</accession>
<keyword evidence="2" id="KW-1185">Reference proteome</keyword>
<organism evidence="1 2">
    <name type="scientific">Leucogyrophana mollusca</name>
    <dbReference type="NCBI Taxonomy" id="85980"/>
    <lineage>
        <taxon>Eukaryota</taxon>
        <taxon>Fungi</taxon>
        <taxon>Dikarya</taxon>
        <taxon>Basidiomycota</taxon>
        <taxon>Agaricomycotina</taxon>
        <taxon>Agaricomycetes</taxon>
        <taxon>Agaricomycetidae</taxon>
        <taxon>Boletales</taxon>
        <taxon>Boletales incertae sedis</taxon>
        <taxon>Leucogyrophana</taxon>
    </lineage>
</organism>
<evidence type="ECO:0000313" key="2">
    <source>
        <dbReference type="Proteomes" id="UP000790709"/>
    </source>
</evidence>
<gene>
    <name evidence="1" type="ORF">BV22DRAFT_1026401</name>
</gene>
<name>A0ACB8AV28_9AGAM</name>
<proteinExistence type="predicted"/>
<protein>
    <submittedName>
        <fullName evidence="1">Uncharacterized protein</fullName>
    </submittedName>
</protein>
<feature type="non-terminal residue" evidence="1">
    <location>
        <position position="1"/>
    </location>
</feature>
<dbReference type="Proteomes" id="UP000790709">
    <property type="component" value="Unassembled WGS sequence"/>
</dbReference>
<reference evidence="1" key="1">
    <citation type="journal article" date="2021" name="New Phytol.">
        <title>Evolutionary innovations through gain and loss of genes in the ectomycorrhizal Boletales.</title>
        <authorList>
            <person name="Wu G."/>
            <person name="Miyauchi S."/>
            <person name="Morin E."/>
            <person name="Kuo A."/>
            <person name="Drula E."/>
            <person name="Varga T."/>
            <person name="Kohler A."/>
            <person name="Feng B."/>
            <person name="Cao Y."/>
            <person name="Lipzen A."/>
            <person name="Daum C."/>
            <person name="Hundley H."/>
            <person name="Pangilinan J."/>
            <person name="Johnson J."/>
            <person name="Barry K."/>
            <person name="LaButti K."/>
            <person name="Ng V."/>
            <person name="Ahrendt S."/>
            <person name="Min B."/>
            <person name="Choi I.G."/>
            <person name="Park H."/>
            <person name="Plett J.M."/>
            <person name="Magnuson J."/>
            <person name="Spatafora J.W."/>
            <person name="Nagy L.G."/>
            <person name="Henrissat B."/>
            <person name="Grigoriev I.V."/>
            <person name="Yang Z.L."/>
            <person name="Xu J."/>
            <person name="Martin F.M."/>
        </authorList>
    </citation>
    <scope>NUCLEOTIDE SEQUENCE</scope>
    <source>
        <strain evidence="1">KUC20120723A-06</strain>
    </source>
</reference>
<evidence type="ECO:0000313" key="1">
    <source>
        <dbReference type="EMBL" id="KAH7917391.1"/>
    </source>
</evidence>
<dbReference type="EMBL" id="MU267084">
    <property type="protein sequence ID" value="KAH7917391.1"/>
    <property type="molecule type" value="Genomic_DNA"/>
</dbReference>